<dbReference type="CDD" id="cd02570">
    <property type="entry name" value="PseudoU_synth_EcTruA"/>
    <property type="match status" value="1"/>
</dbReference>
<dbReference type="EC" id="5.4.99.12" evidence="4"/>
<dbReference type="Gene3D" id="3.30.70.580">
    <property type="entry name" value="Pseudouridine synthase I, catalytic domain, N-terminal subdomain"/>
    <property type="match status" value="1"/>
</dbReference>
<comment type="catalytic activity">
    <reaction evidence="4 7">
        <text>uridine(38/39/40) in tRNA = pseudouridine(38/39/40) in tRNA</text>
        <dbReference type="Rhea" id="RHEA:22376"/>
        <dbReference type="Rhea" id="RHEA-COMP:10085"/>
        <dbReference type="Rhea" id="RHEA-COMP:10087"/>
        <dbReference type="ChEBI" id="CHEBI:65314"/>
        <dbReference type="ChEBI" id="CHEBI:65315"/>
        <dbReference type="EC" id="5.4.99.12"/>
    </reaction>
</comment>
<dbReference type="SUPFAM" id="SSF55120">
    <property type="entry name" value="Pseudouridine synthase"/>
    <property type="match status" value="1"/>
</dbReference>
<dbReference type="AlphaFoldDB" id="A0A1X9SN60"/>
<reference evidence="10" key="2">
    <citation type="journal article" date="2017" name="Genome Biol. Evol.">
        <title>Comparative genomic analysis identifies a Campylobacter clade deficient in selenium metabolism.</title>
        <authorList>
            <person name="Miller W.G."/>
            <person name="Yee E."/>
            <person name="Lopes B.S."/>
            <person name="Chapman M.H."/>
            <person name="Huynh S."/>
            <person name="Bono J.L."/>
            <person name="Parker C.T."/>
            <person name="Strachan N.J.C."/>
            <person name="Forbes K.J."/>
        </authorList>
    </citation>
    <scope>NUCLEOTIDE SEQUENCE [LARGE SCALE GENOMIC DNA]</scope>
    <source>
        <strain evidence="10">NCTC 13004</strain>
    </source>
</reference>
<evidence type="ECO:0000259" key="8">
    <source>
        <dbReference type="Pfam" id="PF01416"/>
    </source>
</evidence>
<keyword evidence="3 4" id="KW-0413">Isomerase</keyword>
<gene>
    <name evidence="4 9" type="primary">truA</name>
    <name evidence="9" type="ORF">CLAN_0926</name>
</gene>
<dbReference type="Pfam" id="PF01416">
    <property type="entry name" value="PseudoU_synth_1"/>
    <property type="match status" value="1"/>
</dbReference>
<feature type="active site" description="Nucleophile" evidence="4 5">
    <location>
        <position position="50"/>
    </location>
</feature>
<accession>A0A1X9SN60</accession>
<dbReference type="InterPro" id="IPR001406">
    <property type="entry name" value="PsdUridine_synth_TruA"/>
</dbReference>
<dbReference type="NCBIfam" id="TIGR00071">
    <property type="entry name" value="hisT_truA"/>
    <property type="match status" value="1"/>
</dbReference>
<dbReference type="PANTHER" id="PTHR11142">
    <property type="entry name" value="PSEUDOURIDYLATE SYNTHASE"/>
    <property type="match status" value="1"/>
</dbReference>
<keyword evidence="2 4" id="KW-0819">tRNA processing</keyword>
<dbReference type="GO" id="GO:0003723">
    <property type="term" value="F:RNA binding"/>
    <property type="evidence" value="ECO:0007669"/>
    <property type="project" value="InterPro"/>
</dbReference>
<evidence type="ECO:0000256" key="5">
    <source>
        <dbReference type="PIRSR" id="PIRSR001430-1"/>
    </source>
</evidence>
<dbReference type="RefSeq" id="WP_096018756.1">
    <property type="nucleotide sequence ID" value="NZ_CP015578.1"/>
</dbReference>
<dbReference type="PIRSF" id="PIRSF001430">
    <property type="entry name" value="tRNA_psdUrid_synth"/>
    <property type="match status" value="1"/>
</dbReference>
<proteinExistence type="inferred from homology"/>
<comment type="function">
    <text evidence="4">Formation of pseudouridine at positions 38, 39 and 40 in the anticodon stem and loop of transfer RNAs.</text>
</comment>
<evidence type="ECO:0000256" key="6">
    <source>
        <dbReference type="PIRSR" id="PIRSR001430-2"/>
    </source>
</evidence>
<feature type="binding site" evidence="4 6">
    <location>
        <position position="108"/>
    </location>
    <ligand>
        <name>substrate</name>
    </ligand>
</feature>
<dbReference type="HAMAP" id="MF_00171">
    <property type="entry name" value="TruA"/>
    <property type="match status" value="1"/>
</dbReference>
<comment type="subunit">
    <text evidence="4">Homodimer.</text>
</comment>
<comment type="similarity">
    <text evidence="1 4 7">Belongs to the tRNA pseudouridine synthase TruA family.</text>
</comment>
<name>A0A1X9SN60_9BACT</name>
<dbReference type="InterPro" id="IPR020103">
    <property type="entry name" value="PsdUridine_synth_cat_dom_sf"/>
</dbReference>
<feature type="domain" description="Pseudouridine synthase I TruA alpha/beta" evidence="8">
    <location>
        <begin position="139"/>
        <end position="252"/>
    </location>
</feature>
<dbReference type="GO" id="GO:0031119">
    <property type="term" value="P:tRNA pseudouridine synthesis"/>
    <property type="evidence" value="ECO:0007669"/>
    <property type="project" value="UniProtKB-UniRule"/>
</dbReference>
<evidence type="ECO:0000256" key="2">
    <source>
        <dbReference type="ARBA" id="ARBA00022694"/>
    </source>
</evidence>
<evidence type="ECO:0000256" key="1">
    <source>
        <dbReference type="ARBA" id="ARBA00009375"/>
    </source>
</evidence>
<evidence type="ECO:0000313" key="9">
    <source>
        <dbReference type="EMBL" id="ARQ97671.1"/>
    </source>
</evidence>
<dbReference type="KEGG" id="clx:CLAN_0926"/>
<dbReference type="GO" id="GO:0160147">
    <property type="term" value="F:tRNA pseudouridine(38-40) synthase activity"/>
    <property type="evidence" value="ECO:0007669"/>
    <property type="project" value="UniProtKB-EC"/>
</dbReference>
<evidence type="ECO:0000256" key="3">
    <source>
        <dbReference type="ARBA" id="ARBA00023235"/>
    </source>
</evidence>
<protein>
    <recommendedName>
        <fullName evidence="4">tRNA pseudouridine synthase A</fullName>
        <ecNumber evidence="4">5.4.99.12</ecNumber>
    </recommendedName>
    <alternativeName>
        <fullName evidence="4">tRNA pseudouridine(38-40) synthase</fullName>
    </alternativeName>
    <alternativeName>
        <fullName evidence="4">tRNA pseudouridylate synthase I</fullName>
    </alternativeName>
    <alternativeName>
        <fullName evidence="4">tRNA-uridine isomerase I</fullName>
    </alternativeName>
</protein>
<evidence type="ECO:0000256" key="7">
    <source>
        <dbReference type="RuleBase" id="RU003792"/>
    </source>
</evidence>
<sequence>MKIALKYSYNGSKFSGSQTQPNMLAVEDAINQALNHIGIYEPILSGSRTDKGVHALNQISTLHCGDFWELDRLKSQINRHLSPYISIKDIFIVDESFHPRFSAVAREYRYIIYHGEKSPFLSDFVYFYPNLDLKRLNLALNYFIGKQDFKPFYKVGSGEKSTIREIYKAYAYQISKTTFGLKRYNSKPNLTIIKFKANGFLRAQVRLMVANALKAASSDENLCEFIKLYRSQKPLTKIPAPSNGLYLKKVFFK</sequence>
<dbReference type="InterPro" id="IPR020095">
    <property type="entry name" value="PsdUridine_synth_TruA_C"/>
</dbReference>
<organism evidence="9 10">
    <name type="scientific">Campylobacter lanienae NCTC 13004</name>
    <dbReference type="NCBI Taxonomy" id="1031753"/>
    <lineage>
        <taxon>Bacteria</taxon>
        <taxon>Pseudomonadati</taxon>
        <taxon>Campylobacterota</taxon>
        <taxon>Epsilonproteobacteria</taxon>
        <taxon>Campylobacterales</taxon>
        <taxon>Campylobacteraceae</taxon>
        <taxon>Campylobacter</taxon>
    </lineage>
</organism>
<reference evidence="10" key="1">
    <citation type="journal article" date="2017" name="Genome Biol. Evol.">
        <title>Comparative Genomic Analysis Identifies a Campylobacter Clade Deficient in Selenium Metabolism.</title>
        <authorList>
            <person name="Miller W.G."/>
            <person name="Yee E."/>
            <person name="Lopes B.S."/>
            <person name="Chapman M.H."/>
            <person name="Huynh S."/>
            <person name="Bono J.L."/>
            <person name="Parker C.T."/>
            <person name="Strachan N.J.C."/>
            <person name="Forbes K.J."/>
        </authorList>
    </citation>
    <scope>NUCLEOTIDE SEQUENCE [LARGE SCALE GENOMIC DNA]</scope>
    <source>
        <strain evidence="10">NCTC 13004</strain>
    </source>
</reference>
<dbReference type="EMBL" id="CP015578">
    <property type="protein sequence ID" value="ARQ97671.1"/>
    <property type="molecule type" value="Genomic_DNA"/>
</dbReference>
<comment type="caution">
    <text evidence="4">Lacks conserved residue(s) required for the propagation of feature annotation.</text>
</comment>
<evidence type="ECO:0000313" key="10">
    <source>
        <dbReference type="Proteomes" id="UP000202031"/>
    </source>
</evidence>
<dbReference type="Gene3D" id="3.30.70.660">
    <property type="entry name" value="Pseudouridine synthase I, catalytic domain, C-terminal subdomain"/>
    <property type="match status" value="1"/>
</dbReference>
<dbReference type="PANTHER" id="PTHR11142:SF0">
    <property type="entry name" value="TRNA PSEUDOURIDINE SYNTHASE-LIKE 1"/>
    <property type="match status" value="1"/>
</dbReference>
<evidence type="ECO:0000256" key="4">
    <source>
        <dbReference type="HAMAP-Rule" id="MF_00171"/>
    </source>
</evidence>
<dbReference type="Proteomes" id="UP000202031">
    <property type="component" value="Chromosome"/>
</dbReference>
<dbReference type="InterPro" id="IPR020094">
    <property type="entry name" value="TruA/RsuA/RluB/E/F_N"/>
</dbReference>
<dbReference type="GeneID" id="46921398"/>
<dbReference type="InterPro" id="IPR020097">
    <property type="entry name" value="PsdUridine_synth_TruA_a/b_dom"/>
</dbReference>